<dbReference type="EMBL" id="GBXM01014894">
    <property type="protein sequence ID" value="JAH93683.1"/>
    <property type="molecule type" value="Transcribed_RNA"/>
</dbReference>
<proteinExistence type="predicted"/>
<name>A0A0E9WW28_ANGAN</name>
<evidence type="ECO:0000256" key="1">
    <source>
        <dbReference type="SAM" id="MobiDB-lite"/>
    </source>
</evidence>
<organism evidence="2">
    <name type="scientific">Anguilla anguilla</name>
    <name type="common">European freshwater eel</name>
    <name type="synonym">Muraena anguilla</name>
    <dbReference type="NCBI Taxonomy" id="7936"/>
    <lineage>
        <taxon>Eukaryota</taxon>
        <taxon>Metazoa</taxon>
        <taxon>Chordata</taxon>
        <taxon>Craniata</taxon>
        <taxon>Vertebrata</taxon>
        <taxon>Euteleostomi</taxon>
        <taxon>Actinopterygii</taxon>
        <taxon>Neopterygii</taxon>
        <taxon>Teleostei</taxon>
        <taxon>Anguilliformes</taxon>
        <taxon>Anguillidae</taxon>
        <taxon>Anguilla</taxon>
    </lineage>
</organism>
<evidence type="ECO:0000313" key="2">
    <source>
        <dbReference type="EMBL" id="JAH93683.1"/>
    </source>
</evidence>
<accession>A0A0E9WW28</accession>
<dbReference type="AlphaFoldDB" id="A0A0E9WW28"/>
<reference evidence="2" key="2">
    <citation type="journal article" date="2015" name="Fish Shellfish Immunol.">
        <title>Early steps in the European eel (Anguilla anguilla)-Vibrio vulnificus interaction in the gills: Role of the RtxA13 toxin.</title>
        <authorList>
            <person name="Callol A."/>
            <person name="Pajuelo D."/>
            <person name="Ebbesson L."/>
            <person name="Teles M."/>
            <person name="MacKenzie S."/>
            <person name="Amaro C."/>
        </authorList>
    </citation>
    <scope>NUCLEOTIDE SEQUENCE</scope>
</reference>
<reference evidence="2" key="1">
    <citation type="submission" date="2014-11" db="EMBL/GenBank/DDBJ databases">
        <authorList>
            <person name="Amaro Gonzalez C."/>
        </authorList>
    </citation>
    <scope>NUCLEOTIDE SEQUENCE</scope>
</reference>
<feature type="region of interest" description="Disordered" evidence="1">
    <location>
        <begin position="28"/>
        <end position="50"/>
    </location>
</feature>
<sequence length="50" mass="6017">MAKIYRKQYCNIFQCVCGHMTHEVKDRATSQLPIQDRNDLQHHTRMQQTI</sequence>
<protein>
    <submittedName>
        <fullName evidence="2">Uncharacterized protein</fullName>
    </submittedName>
</protein>